<evidence type="ECO:0000313" key="2">
    <source>
        <dbReference type="Proteomes" id="UP000598271"/>
    </source>
</evidence>
<keyword evidence="2" id="KW-1185">Reference proteome</keyword>
<gene>
    <name evidence="1" type="ORF">GCM10007390_01590</name>
</gene>
<accession>A0A8J3G7W0</accession>
<organism evidence="1 2">
    <name type="scientific">Persicitalea jodogahamensis</name>
    <dbReference type="NCBI Taxonomy" id="402147"/>
    <lineage>
        <taxon>Bacteria</taxon>
        <taxon>Pseudomonadati</taxon>
        <taxon>Bacteroidota</taxon>
        <taxon>Cytophagia</taxon>
        <taxon>Cytophagales</taxon>
        <taxon>Spirosomataceae</taxon>
        <taxon>Persicitalea</taxon>
    </lineage>
</organism>
<dbReference type="PROSITE" id="PS51257">
    <property type="entry name" value="PROKAR_LIPOPROTEIN"/>
    <property type="match status" value="1"/>
</dbReference>
<dbReference type="AlphaFoldDB" id="A0A8J3G7W0"/>
<evidence type="ECO:0008006" key="3">
    <source>
        <dbReference type="Google" id="ProtNLM"/>
    </source>
</evidence>
<proteinExistence type="predicted"/>
<sequence length="440" mass="47595">MKTQLGNLLRYITAFAFLTLASCEKSDSPNPVDPPVDEDRWITVAGALMGTNPGDGNGGTMVYSVSKEDARNPAVSISVYDDGMAVKSNRTARLQSSEDGKTLFNIAYTGDNGGEFSRYKVNGAGSFVQEDVTVNISQYASTSPRWLKLFDGDKTGIAVNVADIAANNAADKTQPFKYYRGTATVLALDLQGVLIRGYKQYQIPLSAGEELQGHSIFRLDGPVLNKAQDKLIIGTWMRKTNPATGLTESSFDRLGSKSVVVDYPSLENPKVISSTVGFGDNSGYRSHNSFLATDGNIYQATQRDSKGSHILRINQNNDYDNSYVFSLDAALGAKNVYVDSWKYAGDGIAYAMYTQEGSTQGYIARLDLNAKTATKVNIDYDPALDFGQYQGILVSGDEVFVAVTPVGKDGNIYIFNKNTGAVTKGAKLVNKAGNHYIGVF</sequence>
<protein>
    <recommendedName>
        <fullName evidence="3">DUF4374 domain-containing protein</fullName>
    </recommendedName>
</protein>
<reference evidence="1 2" key="1">
    <citation type="journal article" date="2014" name="Int. J. Syst. Evol. Microbiol.">
        <title>Complete genome sequence of Corynebacterium casei LMG S-19264T (=DSM 44701T), isolated from a smear-ripened cheese.</title>
        <authorList>
            <consortium name="US DOE Joint Genome Institute (JGI-PGF)"/>
            <person name="Walter F."/>
            <person name="Albersmeier A."/>
            <person name="Kalinowski J."/>
            <person name="Ruckert C."/>
        </authorList>
    </citation>
    <scope>NUCLEOTIDE SEQUENCE [LARGE SCALE GENOMIC DNA]</scope>
    <source>
        <strain evidence="1 2">KCTC 12866</strain>
    </source>
</reference>
<dbReference type="EMBL" id="BMXF01000001">
    <property type="protein sequence ID" value="GHB52600.1"/>
    <property type="molecule type" value="Genomic_DNA"/>
</dbReference>
<evidence type="ECO:0000313" key="1">
    <source>
        <dbReference type="EMBL" id="GHB52600.1"/>
    </source>
</evidence>
<dbReference type="Proteomes" id="UP000598271">
    <property type="component" value="Unassembled WGS sequence"/>
</dbReference>
<dbReference type="RefSeq" id="WP_189562445.1">
    <property type="nucleotide sequence ID" value="NZ_BMXF01000001.1"/>
</dbReference>
<comment type="caution">
    <text evidence="1">The sequence shown here is derived from an EMBL/GenBank/DDBJ whole genome shotgun (WGS) entry which is preliminary data.</text>
</comment>
<name>A0A8J3G7W0_9BACT</name>